<name>A0ABZ2Z2J3_9BACT</name>
<protein>
    <submittedName>
        <fullName evidence="4">FecR domain-containing protein</fullName>
    </submittedName>
</protein>
<keyword evidence="1" id="KW-1133">Transmembrane helix</keyword>
<accession>A0ABZ2Z2J3</accession>
<gene>
    <name evidence="4" type="ORF">WJU22_21700</name>
</gene>
<sequence length="404" mass="44843">MMNKEDMAYLIQGYMQNTLSDAERQTFINEVLTEENRALYQEVAASLLEDAPALAPFDEKLWPLFHQALNADKPSLHIASKTNPAVRRQHSIRKWGWAAAVILLAASSFLLLKRFGNDGTQNDGPASVAQNIPPGRNGAVLTLSGGQQIVLDSLENGMVARQNGADVVLKNGGLAYDKTGATPDELVYNTMTTPKGRQYQLTLPDGTKVWLNSASSIRFPTAFIGKERRVDIHGEAYFEVAKNAEMPFRVRAGNDMEIEVLGTHFNVNAYENERTLRTTLLEGRVKVTSLPGMQHHGTATGVINPGEQVEMTRNEGVTVVRNADINKAMAWKNGLFNFEGATLEEVMKQLERWYDIEVVYENGIPNIAFDGKMTKDIPLAGLLVMLEKSKVRFRLEGRKLVVLP</sequence>
<dbReference type="PANTHER" id="PTHR30273">
    <property type="entry name" value="PERIPLASMIC SIGNAL SENSOR AND SIGMA FACTOR ACTIVATOR FECR-RELATED"/>
    <property type="match status" value="1"/>
</dbReference>
<keyword evidence="5" id="KW-1185">Reference proteome</keyword>
<dbReference type="InterPro" id="IPR012373">
    <property type="entry name" value="Ferrdict_sens_TM"/>
</dbReference>
<keyword evidence="1" id="KW-0472">Membrane</keyword>
<dbReference type="Proteomes" id="UP001449657">
    <property type="component" value="Chromosome"/>
</dbReference>
<organism evidence="4 5">
    <name type="scientific">Chitinophaga caseinilytica</name>
    <dbReference type="NCBI Taxonomy" id="2267521"/>
    <lineage>
        <taxon>Bacteria</taxon>
        <taxon>Pseudomonadati</taxon>
        <taxon>Bacteroidota</taxon>
        <taxon>Chitinophagia</taxon>
        <taxon>Chitinophagales</taxon>
        <taxon>Chitinophagaceae</taxon>
        <taxon>Chitinophaga</taxon>
    </lineage>
</organism>
<dbReference type="Pfam" id="PF04773">
    <property type="entry name" value="FecR"/>
    <property type="match status" value="1"/>
</dbReference>
<dbReference type="Pfam" id="PF16344">
    <property type="entry name" value="FecR_C"/>
    <property type="match status" value="1"/>
</dbReference>
<dbReference type="InterPro" id="IPR006860">
    <property type="entry name" value="FecR"/>
</dbReference>
<feature type="transmembrane region" description="Helical" evidence="1">
    <location>
        <begin position="95"/>
        <end position="112"/>
    </location>
</feature>
<dbReference type="InterPro" id="IPR032508">
    <property type="entry name" value="FecR_C"/>
</dbReference>
<keyword evidence="1" id="KW-0812">Transmembrane</keyword>
<dbReference type="RefSeq" id="WP_341840269.1">
    <property type="nucleotide sequence ID" value="NZ_CP149792.1"/>
</dbReference>
<evidence type="ECO:0000313" key="4">
    <source>
        <dbReference type="EMBL" id="WZN45517.1"/>
    </source>
</evidence>
<evidence type="ECO:0000259" key="2">
    <source>
        <dbReference type="Pfam" id="PF04773"/>
    </source>
</evidence>
<dbReference type="Gene3D" id="2.60.120.1440">
    <property type="match status" value="1"/>
</dbReference>
<reference evidence="4 5" key="1">
    <citation type="submission" date="2024-03" db="EMBL/GenBank/DDBJ databases">
        <title>Chitinophaga caseinilytica sp. nov., a casein hydrolysing bacterium isolated from forest soil.</title>
        <authorList>
            <person name="Lee D.S."/>
            <person name="Han D.M."/>
            <person name="Baek J.H."/>
            <person name="Choi D.G."/>
            <person name="Jeon J.H."/>
            <person name="Jeon C.O."/>
        </authorList>
    </citation>
    <scope>NUCLEOTIDE SEQUENCE [LARGE SCALE GENOMIC DNA]</scope>
    <source>
        <strain evidence="4 5">KACC 19118</strain>
    </source>
</reference>
<feature type="domain" description="FecR protein" evidence="2">
    <location>
        <begin position="190"/>
        <end position="286"/>
    </location>
</feature>
<evidence type="ECO:0000256" key="1">
    <source>
        <dbReference type="SAM" id="Phobius"/>
    </source>
</evidence>
<dbReference type="Gene3D" id="3.55.50.30">
    <property type="match status" value="1"/>
</dbReference>
<evidence type="ECO:0000313" key="5">
    <source>
        <dbReference type="Proteomes" id="UP001449657"/>
    </source>
</evidence>
<feature type="domain" description="Protein FecR C-terminal" evidence="3">
    <location>
        <begin position="336"/>
        <end position="402"/>
    </location>
</feature>
<dbReference type="PANTHER" id="PTHR30273:SF2">
    <property type="entry name" value="PROTEIN FECR"/>
    <property type="match status" value="1"/>
</dbReference>
<dbReference type="EMBL" id="CP150096">
    <property type="protein sequence ID" value="WZN45517.1"/>
    <property type="molecule type" value="Genomic_DNA"/>
</dbReference>
<evidence type="ECO:0000259" key="3">
    <source>
        <dbReference type="Pfam" id="PF16344"/>
    </source>
</evidence>
<proteinExistence type="predicted"/>